<evidence type="ECO:0000313" key="3">
    <source>
        <dbReference type="Proteomes" id="UP001059617"/>
    </source>
</evidence>
<evidence type="ECO:0000313" key="2">
    <source>
        <dbReference type="EMBL" id="UWP81588.1"/>
    </source>
</evidence>
<evidence type="ECO:0000259" key="1">
    <source>
        <dbReference type="Pfam" id="PF13529"/>
    </source>
</evidence>
<dbReference type="InterPro" id="IPR039564">
    <property type="entry name" value="Peptidase_C39-like"/>
</dbReference>
<gene>
    <name evidence="2" type="ORF">Dfulv_41800</name>
</gene>
<dbReference type="Pfam" id="PF13529">
    <property type="entry name" value="Peptidase_C39_2"/>
    <property type="match status" value="1"/>
</dbReference>
<dbReference type="Gene3D" id="3.90.70.10">
    <property type="entry name" value="Cysteine proteinases"/>
    <property type="match status" value="1"/>
</dbReference>
<sequence>MPGRLAGALRKKVVPLVLALVVIGAGTVGASAYAAKNRTQDQWHILSVVGAKQEKWNWCGPGAAQILLSAFGVSKNDATQRKLADGMNTDSYGFSIPENVANAVNIALGRWAAPKTNIRYTNHPRTGVGQLYTFSKKAINEGAPVIITVKPGNLWWKNASALTAHYLVIYGWNDAWYDPKTKKTQKAYLVRDPSDNSIHHMAAVDWGSANNGANAGYINGDVIVPKNVI</sequence>
<organism evidence="2 3">
    <name type="scientific">Dactylosporangium fulvum</name>
    <dbReference type="NCBI Taxonomy" id="53359"/>
    <lineage>
        <taxon>Bacteria</taxon>
        <taxon>Bacillati</taxon>
        <taxon>Actinomycetota</taxon>
        <taxon>Actinomycetes</taxon>
        <taxon>Micromonosporales</taxon>
        <taxon>Micromonosporaceae</taxon>
        <taxon>Dactylosporangium</taxon>
    </lineage>
</organism>
<name>A0ABY5VV03_9ACTN</name>
<dbReference type="RefSeq" id="WP_259859354.1">
    <property type="nucleotide sequence ID" value="NZ_BAAAST010000034.1"/>
</dbReference>
<protein>
    <submittedName>
        <fullName evidence="2">C39 family peptidase</fullName>
    </submittedName>
</protein>
<accession>A0ABY5VV03</accession>
<proteinExistence type="predicted"/>
<dbReference type="Proteomes" id="UP001059617">
    <property type="component" value="Chromosome"/>
</dbReference>
<reference evidence="2" key="1">
    <citation type="submission" date="2021-04" db="EMBL/GenBank/DDBJ databases">
        <authorList>
            <person name="Hartkoorn R.C."/>
            <person name="Beaudoing E."/>
            <person name="Hot D."/>
        </authorList>
    </citation>
    <scope>NUCLEOTIDE SEQUENCE</scope>
    <source>
        <strain evidence="2">NRRL B-16292</strain>
    </source>
</reference>
<feature type="domain" description="Peptidase C39-like" evidence="1">
    <location>
        <begin position="49"/>
        <end position="175"/>
    </location>
</feature>
<keyword evidence="3" id="KW-1185">Reference proteome</keyword>
<dbReference type="EMBL" id="CP073720">
    <property type="protein sequence ID" value="UWP81588.1"/>
    <property type="molecule type" value="Genomic_DNA"/>
</dbReference>
<reference evidence="2" key="2">
    <citation type="submission" date="2022-09" db="EMBL/GenBank/DDBJ databases">
        <title>Biosynthetic gene clusters of Dactylosporangioum fulvum.</title>
        <authorList>
            <person name="Caradec T."/>
        </authorList>
    </citation>
    <scope>NUCLEOTIDE SEQUENCE</scope>
    <source>
        <strain evidence="2">NRRL B-16292</strain>
    </source>
</reference>